<keyword evidence="4" id="KW-0233">DNA recombination</keyword>
<keyword evidence="7" id="KW-1185">Reference proteome</keyword>
<keyword evidence="2" id="KW-0229">DNA integration</keyword>
<dbReference type="InterPro" id="IPR013762">
    <property type="entry name" value="Integrase-like_cat_sf"/>
</dbReference>
<dbReference type="InterPro" id="IPR002104">
    <property type="entry name" value="Integrase_catalytic"/>
</dbReference>
<dbReference type="InterPro" id="IPR011010">
    <property type="entry name" value="DNA_brk_join_enz"/>
</dbReference>
<evidence type="ECO:0000256" key="2">
    <source>
        <dbReference type="ARBA" id="ARBA00022908"/>
    </source>
</evidence>
<sequence length="203" mass="22839">MSEMRLHDTQGNRLYLNAEERAAFLAVARRQPARDRTLCETLHWTGCRPSELLEITPARIDLSGGTIAIRSLKKRQDAAGRQKTVFRTVPVPPEFLDTLNTAHGIREAQKSRRKATAPIWDLSRVRIWQIVKRIMIDASIPDAPHRSPKGLRHGFGVHATVQGVPLHMLQRWLGHAQLSTTAIYADAVGKEEQGIASRMWGKC</sequence>
<accession>A0ABY0SV67</accession>
<dbReference type="PROSITE" id="PS51898">
    <property type="entry name" value="TYR_RECOMBINASE"/>
    <property type="match status" value="1"/>
</dbReference>
<comment type="caution">
    <text evidence="6">The sequence shown here is derived from an EMBL/GenBank/DDBJ whole genome shotgun (WGS) entry which is preliminary data.</text>
</comment>
<reference evidence="6 7" key="1">
    <citation type="submission" date="2016-10" db="EMBL/GenBank/DDBJ databases">
        <authorList>
            <person name="Varghese N."/>
            <person name="Submissions S."/>
        </authorList>
    </citation>
    <scope>NUCLEOTIDE SEQUENCE [LARGE SCALE GENOMIC DNA]</scope>
    <source>
        <strain evidence="6 7">DSM 17584</strain>
    </source>
</reference>
<gene>
    <name evidence="6" type="ORF">SAMN04488512_12437</name>
</gene>
<keyword evidence="3" id="KW-0238">DNA-binding</keyword>
<dbReference type="Gene3D" id="1.10.443.10">
    <property type="entry name" value="Intergrase catalytic core"/>
    <property type="match status" value="1"/>
</dbReference>
<dbReference type="InterPro" id="IPR050090">
    <property type="entry name" value="Tyrosine_recombinase_XerCD"/>
</dbReference>
<dbReference type="CDD" id="cd00397">
    <property type="entry name" value="DNA_BRE_C"/>
    <property type="match status" value="1"/>
</dbReference>
<dbReference type="Pfam" id="PF00589">
    <property type="entry name" value="Phage_integrase"/>
    <property type="match status" value="1"/>
</dbReference>
<dbReference type="EMBL" id="FNJD01000024">
    <property type="protein sequence ID" value="SDP64002.1"/>
    <property type="molecule type" value="Genomic_DNA"/>
</dbReference>
<evidence type="ECO:0000256" key="4">
    <source>
        <dbReference type="ARBA" id="ARBA00023172"/>
    </source>
</evidence>
<dbReference type="PANTHER" id="PTHR30349:SF41">
    <property type="entry name" value="INTEGRASE_RECOMBINASE PROTEIN MJ0367-RELATED"/>
    <property type="match status" value="1"/>
</dbReference>
<evidence type="ECO:0000313" key="7">
    <source>
        <dbReference type="Proteomes" id="UP000198646"/>
    </source>
</evidence>
<evidence type="ECO:0000259" key="5">
    <source>
        <dbReference type="PROSITE" id="PS51898"/>
    </source>
</evidence>
<evidence type="ECO:0000256" key="1">
    <source>
        <dbReference type="ARBA" id="ARBA00008857"/>
    </source>
</evidence>
<name>A0ABY0SV67_9RHOB</name>
<comment type="similarity">
    <text evidence="1">Belongs to the 'phage' integrase family.</text>
</comment>
<protein>
    <submittedName>
        <fullName evidence="6">Phage integrase family protein</fullName>
    </submittedName>
</protein>
<feature type="domain" description="Tyr recombinase" evidence="5">
    <location>
        <begin position="11"/>
        <end position="197"/>
    </location>
</feature>
<dbReference type="Proteomes" id="UP000198646">
    <property type="component" value="Unassembled WGS sequence"/>
</dbReference>
<evidence type="ECO:0000313" key="6">
    <source>
        <dbReference type="EMBL" id="SDP64002.1"/>
    </source>
</evidence>
<evidence type="ECO:0000256" key="3">
    <source>
        <dbReference type="ARBA" id="ARBA00023125"/>
    </source>
</evidence>
<dbReference type="RefSeq" id="WP_093734183.1">
    <property type="nucleotide sequence ID" value="NZ_FNJD01000024.1"/>
</dbReference>
<organism evidence="6 7">
    <name type="scientific">Sulfitobacter litoralis</name>
    <dbReference type="NCBI Taxonomy" id="335975"/>
    <lineage>
        <taxon>Bacteria</taxon>
        <taxon>Pseudomonadati</taxon>
        <taxon>Pseudomonadota</taxon>
        <taxon>Alphaproteobacteria</taxon>
        <taxon>Rhodobacterales</taxon>
        <taxon>Roseobacteraceae</taxon>
        <taxon>Sulfitobacter</taxon>
    </lineage>
</organism>
<proteinExistence type="inferred from homology"/>
<dbReference type="PANTHER" id="PTHR30349">
    <property type="entry name" value="PHAGE INTEGRASE-RELATED"/>
    <property type="match status" value="1"/>
</dbReference>
<dbReference type="SUPFAM" id="SSF56349">
    <property type="entry name" value="DNA breaking-rejoining enzymes"/>
    <property type="match status" value="1"/>
</dbReference>